<feature type="domain" description="Alpha-D-phosphohexomutase C-terminal" evidence="1">
    <location>
        <begin position="4"/>
        <end position="48"/>
    </location>
</feature>
<organism evidence="2">
    <name type="scientific">human gut metagenome</name>
    <dbReference type="NCBI Taxonomy" id="408170"/>
    <lineage>
        <taxon>unclassified sequences</taxon>
        <taxon>metagenomes</taxon>
        <taxon>organismal metagenomes</taxon>
    </lineage>
</organism>
<name>K1T1D3_9ZZZZ</name>
<reference evidence="2" key="1">
    <citation type="journal article" date="2013" name="Environ. Microbiol.">
        <title>Microbiota from the distal guts of lean and obese adolescents exhibit partial functional redundancy besides clear differences in community structure.</title>
        <authorList>
            <person name="Ferrer M."/>
            <person name="Ruiz A."/>
            <person name="Lanza F."/>
            <person name="Haange S.B."/>
            <person name="Oberbach A."/>
            <person name="Till H."/>
            <person name="Bargiela R."/>
            <person name="Campoy C."/>
            <person name="Segura M.T."/>
            <person name="Richter M."/>
            <person name="von Bergen M."/>
            <person name="Seifert J."/>
            <person name="Suarez A."/>
        </authorList>
    </citation>
    <scope>NUCLEOTIDE SEQUENCE</scope>
</reference>
<dbReference type="Gene3D" id="3.30.310.50">
    <property type="entry name" value="Alpha-D-phosphohexomutase, C-terminal domain"/>
    <property type="match status" value="1"/>
</dbReference>
<dbReference type="EMBL" id="AJWZ01005050">
    <property type="protein sequence ID" value="EKC63658.1"/>
    <property type="molecule type" value="Genomic_DNA"/>
</dbReference>
<protein>
    <submittedName>
        <fullName evidence="2">Protein containing Alpha-D-phosphohexomutase domain protein</fullName>
        <ecNumber evidence="2">5.4.2.-</ecNumber>
    </submittedName>
</protein>
<dbReference type="SUPFAM" id="SSF55957">
    <property type="entry name" value="Phosphoglucomutase, C-terminal domain"/>
    <property type="match status" value="1"/>
</dbReference>
<feature type="non-terminal residue" evidence="2">
    <location>
        <position position="1"/>
    </location>
</feature>
<dbReference type="EC" id="5.4.2.-" evidence="2"/>
<proteinExistence type="predicted"/>
<gene>
    <name evidence="2" type="ORF">OBE_07350</name>
</gene>
<dbReference type="InterPro" id="IPR005843">
    <property type="entry name" value="A-D-PHexomutase_C"/>
</dbReference>
<dbReference type="GO" id="GO:0016868">
    <property type="term" value="F:intramolecular phosphotransferase activity"/>
    <property type="evidence" value="ECO:0007669"/>
    <property type="project" value="InterPro"/>
</dbReference>
<dbReference type="InterPro" id="IPR036900">
    <property type="entry name" value="A-D-PHexomutase_C_sf"/>
</dbReference>
<dbReference type="Pfam" id="PF00408">
    <property type="entry name" value="PGM_PMM_IV"/>
    <property type="match status" value="1"/>
</dbReference>
<comment type="caution">
    <text evidence="2">The sequence shown here is derived from an EMBL/GenBank/DDBJ whole genome shotgun (WGS) entry which is preliminary data.</text>
</comment>
<evidence type="ECO:0000313" key="2">
    <source>
        <dbReference type="EMBL" id="EKC63658.1"/>
    </source>
</evidence>
<keyword evidence="2" id="KW-0413">Isomerase</keyword>
<evidence type="ECO:0000259" key="1">
    <source>
        <dbReference type="Pfam" id="PF00408"/>
    </source>
</evidence>
<sequence>INDIDGVKIDFADKWVHLRKSNTEPIIRVYSEASTMEAAEEIGQKIMDVINELAKK</sequence>
<dbReference type="AlphaFoldDB" id="K1T1D3"/>
<accession>K1T1D3</accession>